<dbReference type="Proteomes" id="UP001050691">
    <property type="component" value="Unassembled WGS sequence"/>
</dbReference>
<proteinExistence type="predicted"/>
<evidence type="ECO:0000313" key="1">
    <source>
        <dbReference type="EMBL" id="GJJ09995.1"/>
    </source>
</evidence>
<organism evidence="1 2">
    <name type="scientific">Clathrus columnatus</name>
    <dbReference type="NCBI Taxonomy" id="1419009"/>
    <lineage>
        <taxon>Eukaryota</taxon>
        <taxon>Fungi</taxon>
        <taxon>Dikarya</taxon>
        <taxon>Basidiomycota</taxon>
        <taxon>Agaricomycotina</taxon>
        <taxon>Agaricomycetes</taxon>
        <taxon>Phallomycetidae</taxon>
        <taxon>Phallales</taxon>
        <taxon>Clathraceae</taxon>
        <taxon>Clathrus</taxon>
    </lineage>
</organism>
<reference evidence="1" key="1">
    <citation type="submission" date="2021-10" db="EMBL/GenBank/DDBJ databases">
        <title>De novo Genome Assembly of Clathrus columnatus (Basidiomycota, Fungi) Using Illumina and Nanopore Sequence Data.</title>
        <authorList>
            <person name="Ogiso-Tanaka E."/>
            <person name="Itagaki H."/>
            <person name="Hosoya T."/>
            <person name="Hosaka K."/>
        </authorList>
    </citation>
    <scope>NUCLEOTIDE SEQUENCE</scope>
    <source>
        <strain evidence="1">MO-923</strain>
    </source>
</reference>
<evidence type="ECO:0000313" key="2">
    <source>
        <dbReference type="Proteomes" id="UP001050691"/>
    </source>
</evidence>
<keyword evidence="2" id="KW-1185">Reference proteome</keyword>
<comment type="caution">
    <text evidence="1">The sequence shown here is derived from an EMBL/GenBank/DDBJ whole genome shotgun (WGS) entry which is preliminary data.</text>
</comment>
<sequence length="76" mass="8877">MGHEPAKPSESDVAIHKVFLQGHLVWLLEWIGLVAIDFERAESAELRVTLVTTVKFFKFDSQFRQRQFKVNTKYLV</sequence>
<gene>
    <name evidence="1" type="ORF">Clacol_004221</name>
</gene>
<protein>
    <submittedName>
        <fullName evidence="1">Uncharacterized protein</fullName>
    </submittedName>
</protein>
<name>A0AAV5AAQ4_9AGAM</name>
<accession>A0AAV5AAQ4</accession>
<dbReference type="EMBL" id="BPWL01000004">
    <property type="protein sequence ID" value="GJJ09995.1"/>
    <property type="molecule type" value="Genomic_DNA"/>
</dbReference>
<dbReference type="AlphaFoldDB" id="A0AAV5AAQ4"/>